<keyword evidence="4" id="KW-0436">Ligase</keyword>
<dbReference type="Pfam" id="PF00501">
    <property type="entry name" value="AMP-binding"/>
    <property type="match status" value="1"/>
</dbReference>
<dbReference type="CDD" id="cd12119">
    <property type="entry name" value="ttLC_FACS_AlkK_like"/>
    <property type="match status" value="1"/>
</dbReference>
<dbReference type="InterPro" id="IPR042099">
    <property type="entry name" value="ANL_N_sf"/>
</dbReference>
<sequence length="541" mass="59639">MLGLMQDRPLALPHVFHRAEQLFGHKRLITAEASGERVTTVAEWAVRVRRLATVLDSLGLSADARVGTFCWNTDRHLELYLAAPCTGRVLHTLNIRLFPEQLVYIVNHAEDEVVFVDRSLLPLLWPLVDKFETVRHIVVIDDGAEHEIPEDPRVRDYEELLAAAEPFAGRFTVEEENSAAAMCYTSGTTGNPKGVVYSHRSAVLHSLITLTSDAFALSERDVVLPIVPMFHANAWGIPYGALLAGADLVLPGPNMTPEAIVGQLERHRVTVTGGVPTIWMGVRPLLADHDLSSLRAIVCGGSAVPRSLSEAYREAIGVPMLHAWGMTETSPIASVSSRRSHQEEWSEDERADARARQGQPVPFVDLRIADPESGEELPWDDRATGELQAAGPWIAKEYYRGEGGGAQFTKDGWLRTGDVAAVDGWGFVRLVDRTKDLVKSGGEWISSVDLENEIMAHPAVAEAAVIAIPHEKWTERPLACVVVKPGRSLTAEELIEFLTPRVAKWWLPDAVEFIDEVPKTSVGKFSKKTLRDKFAGYTLPS</sequence>
<comment type="caution">
    <text evidence="4">The sequence shown here is derived from an EMBL/GenBank/DDBJ whole genome shotgun (WGS) entry which is preliminary data.</text>
</comment>
<dbReference type="PANTHER" id="PTHR43767:SF11">
    <property type="entry name" value="MEDIUM-CHAIN-FATTY-ACID--COA LIGASE"/>
    <property type="match status" value="1"/>
</dbReference>
<feature type="region of interest" description="Disordered" evidence="1">
    <location>
        <begin position="332"/>
        <end position="356"/>
    </location>
</feature>
<organism evidence="4 5">
    <name type="scientific">Pseudonocardia lutea</name>
    <dbReference type="NCBI Taxonomy" id="2172015"/>
    <lineage>
        <taxon>Bacteria</taxon>
        <taxon>Bacillati</taxon>
        <taxon>Actinomycetota</taxon>
        <taxon>Actinomycetes</taxon>
        <taxon>Pseudonocardiales</taxon>
        <taxon>Pseudonocardiaceae</taxon>
        <taxon>Pseudonocardia</taxon>
    </lineage>
</organism>
<dbReference type="RefSeq" id="WP_379570733.1">
    <property type="nucleotide sequence ID" value="NZ_JBHSQK010000095.1"/>
</dbReference>
<dbReference type="GO" id="GO:0016874">
    <property type="term" value="F:ligase activity"/>
    <property type="evidence" value="ECO:0007669"/>
    <property type="project" value="UniProtKB-KW"/>
</dbReference>
<dbReference type="SUPFAM" id="SSF56801">
    <property type="entry name" value="Acetyl-CoA synthetase-like"/>
    <property type="match status" value="1"/>
</dbReference>
<accession>A0ABW1IH35</accession>
<evidence type="ECO:0000259" key="2">
    <source>
        <dbReference type="Pfam" id="PF00501"/>
    </source>
</evidence>
<proteinExistence type="predicted"/>
<dbReference type="NCBIfam" id="NF004837">
    <property type="entry name" value="PRK06187.1"/>
    <property type="match status" value="1"/>
</dbReference>
<evidence type="ECO:0000259" key="3">
    <source>
        <dbReference type="Pfam" id="PF13193"/>
    </source>
</evidence>
<evidence type="ECO:0000313" key="5">
    <source>
        <dbReference type="Proteomes" id="UP001596119"/>
    </source>
</evidence>
<protein>
    <submittedName>
        <fullName evidence="4">Long-chain fatty acid--CoA ligase</fullName>
    </submittedName>
</protein>
<keyword evidence="5" id="KW-1185">Reference proteome</keyword>
<dbReference type="PANTHER" id="PTHR43767">
    <property type="entry name" value="LONG-CHAIN-FATTY-ACID--COA LIGASE"/>
    <property type="match status" value="1"/>
</dbReference>
<evidence type="ECO:0000256" key="1">
    <source>
        <dbReference type="SAM" id="MobiDB-lite"/>
    </source>
</evidence>
<dbReference type="InterPro" id="IPR025110">
    <property type="entry name" value="AMP-bd_C"/>
</dbReference>
<feature type="domain" description="AMP-binding enzyme C-terminal" evidence="3">
    <location>
        <begin position="450"/>
        <end position="524"/>
    </location>
</feature>
<dbReference type="InterPro" id="IPR045851">
    <property type="entry name" value="AMP-bd_C_sf"/>
</dbReference>
<dbReference type="Proteomes" id="UP001596119">
    <property type="component" value="Unassembled WGS sequence"/>
</dbReference>
<dbReference type="Gene3D" id="3.30.300.30">
    <property type="match status" value="1"/>
</dbReference>
<dbReference type="InterPro" id="IPR050237">
    <property type="entry name" value="ATP-dep_AMP-bd_enzyme"/>
</dbReference>
<reference evidence="5" key="1">
    <citation type="journal article" date="2019" name="Int. J. Syst. Evol. Microbiol.">
        <title>The Global Catalogue of Microorganisms (GCM) 10K type strain sequencing project: providing services to taxonomists for standard genome sequencing and annotation.</title>
        <authorList>
            <consortium name="The Broad Institute Genomics Platform"/>
            <consortium name="The Broad Institute Genome Sequencing Center for Infectious Disease"/>
            <person name="Wu L."/>
            <person name="Ma J."/>
        </authorList>
    </citation>
    <scope>NUCLEOTIDE SEQUENCE [LARGE SCALE GENOMIC DNA]</scope>
    <source>
        <strain evidence="5">CGMCC 4.7397</strain>
    </source>
</reference>
<gene>
    <name evidence="4" type="ORF">ACFQH9_28070</name>
</gene>
<dbReference type="Gene3D" id="3.40.50.12780">
    <property type="entry name" value="N-terminal domain of ligase-like"/>
    <property type="match status" value="1"/>
</dbReference>
<dbReference type="EMBL" id="JBHSQK010000095">
    <property type="protein sequence ID" value="MFC5952128.1"/>
    <property type="molecule type" value="Genomic_DNA"/>
</dbReference>
<dbReference type="PROSITE" id="PS00455">
    <property type="entry name" value="AMP_BINDING"/>
    <property type="match status" value="1"/>
</dbReference>
<feature type="domain" description="AMP-dependent synthetase/ligase" evidence="2">
    <location>
        <begin position="31"/>
        <end position="399"/>
    </location>
</feature>
<dbReference type="InterPro" id="IPR020845">
    <property type="entry name" value="AMP-binding_CS"/>
</dbReference>
<name>A0ABW1IH35_9PSEU</name>
<dbReference type="InterPro" id="IPR000873">
    <property type="entry name" value="AMP-dep_synth/lig_dom"/>
</dbReference>
<evidence type="ECO:0000313" key="4">
    <source>
        <dbReference type="EMBL" id="MFC5952128.1"/>
    </source>
</evidence>
<dbReference type="Pfam" id="PF13193">
    <property type="entry name" value="AMP-binding_C"/>
    <property type="match status" value="1"/>
</dbReference>